<evidence type="ECO:0000313" key="2">
    <source>
        <dbReference type="Proteomes" id="UP000317374"/>
    </source>
</evidence>
<dbReference type="AlphaFoldDB" id="A0A564LAW0"/>
<organism evidence="1 2">
    <name type="scientific">Klebsiella huaxiensis</name>
    <dbReference type="NCBI Taxonomy" id="2153354"/>
    <lineage>
        <taxon>Bacteria</taxon>
        <taxon>Pseudomonadati</taxon>
        <taxon>Pseudomonadota</taxon>
        <taxon>Gammaproteobacteria</taxon>
        <taxon>Enterobacterales</taxon>
        <taxon>Enterobacteriaceae</taxon>
        <taxon>Klebsiella/Raoultella group</taxon>
        <taxon>Klebsiella</taxon>
    </lineage>
</organism>
<reference evidence="1 2" key="1">
    <citation type="submission" date="2019-07" db="EMBL/GenBank/DDBJ databases">
        <authorList>
            <person name="Brisse S."/>
            <person name="Rodrigues C."/>
            <person name="Thorpe H."/>
        </authorList>
    </citation>
    <scope>NUCLEOTIDE SEQUENCE [LARGE SCALE GENOMIC DNA]</scope>
    <source>
        <strain evidence="1">SB6422</strain>
    </source>
</reference>
<dbReference type="InterPro" id="IPR045633">
    <property type="entry name" value="DUF6414"/>
</dbReference>
<dbReference type="RefSeq" id="WP_142513828.1">
    <property type="nucleotide sequence ID" value="NZ_CABGGW010000034.1"/>
</dbReference>
<protein>
    <submittedName>
        <fullName evidence="1">Uncharacterized protein</fullName>
    </submittedName>
</protein>
<gene>
    <name evidence="1" type="ORF">SB6422_02182</name>
</gene>
<accession>A0A564LAW0</accession>
<sequence length="306" mass="35799">MNKIKNFIYLDYEKMYSLSAQLFQGVVFESIAEKGYVFSEKNSLQETKRTSAEHSSIDNTLKINYIKPYDHHYSMFEDKLHDLQKVIDVDKNNLMVFEDEELIKKHPFIKSKGEIIITDPNELYDMLNNFKDISGHINYISESQRLHDIYNELSSLDRTQKSKIGSLRSEAKNIEDEMKFKNECINDTYNKHLAEIMKFSFGEDDIIINQNLQEKLITTYMNRDFFKQKTQSIVKKYARKTSIEFVLFGVATQFKENDWVHPDIGSPEFRDAVKGIILAQHSIENTFSKPGNGEMVIEAISMYTEL</sequence>
<dbReference type="Proteomes" id="UP000317374">
    <property type="component" value="Unassembled WGS sequence"/>
</dbReference>
<dbReference type="Pfam" id="PF19952">
    <property type="entry name" value="DUF6414"/>
    <property type="match status" value="1"/>
</dbReference>
<dbReference type="EMBL" id="CABGGW010000034">
    <property type="protein sequence ID" value="VUS78421.1"/>
    <property type="molecule type" value="Genomic_DNA"/>
</dbReference>
<name>A0A564LAW0_9ENTR</name>
<proteinExistence type="predicted"/>
<evidence type="ECO:0000313" key="1">
    <source>
        <dbReference type="EMBL" id="VUS78421.1"/>
    </source>
</evidence>
<dbReference type="OrthoDB" id="1550743at2"/>